<accession>G2YK78</accession>
<feature type="region of interest" description="Disordered" evidence="1">
    <location>
        <begin position="128"/>
        <end position="228"/>
    </location>
</feature>
<organism evidence="2 3">
    <name type="scientific">Botryotinia fuckeliana (strain T4)</name>
    <name type="common">Noble rot fungus</name>
    <name type="synonym">Botrytis cinerea</name>
    <dbReference type="NCBI Taxonomy" id="999810"/>
    <lineage>
        <taxon>Eukaryota</taxon>
        <taxon>Fungi</taxon>
        <taxon>Dikarya</taxon>
        <taxon>Ascomycota</taxon>
        <taxon>Pezizomycotina</taxon>
        <taxon>Leotiomycetes</taxon>
        <taxon>Helotiales</taxon>
        <taxon>Sclerotiniaceae</taxon>
        <taxon>Botrytis</taxon>
    </lineage>
</organism>
<dbReference type="OrthoDB" id="3552983at2759"/>
<evidence type="ECO:0000313" key="2">
    <source>
        <dbReference type="EMBL" id="CCD52026.1"/>
    </source>
</evidence>
<feature type="compositionally biased region" description="Polar residues" evidence="1">
    <location>
        <begin position="219"/>
        <end position="228"/>
    </location>
</feature>
<proteinExistence type="predicted"/>
<reference evidence="3" key="1">
    <citation type="journal article" date="2011" name="PLoS Genet.">
        <title>Genomic analysis of the necrotrophic fungal pathogens Sclerotinia sclerotiorum and Botrytis cinerea.</title>
        <authorList>
            <person name="Amselem J."/>
            <person name="Cuomo C.A."/>
            <person name="van Kan J.A."/>
            <person name="Viaud M."/>
            <person name="Benito E.P."/>
            <person name="Couloux A."/>
            <person name="Coutinho P.M."/>
            <person name="de Vries R.P."/>
            <person name="Dyer P.S."/>
            <person name="Fillinger S."/>
            <person name="Fournier E."/>
            <person name="Gout L."/>
            <person name="Hahn M."/>
            <person name="Kohn L."/>
            <person name="Lapalu N."/>
            <person name="Plummer K.M."/>
            <person name="Pradier J.M."/>
            <person name="Quevillon E."/>
            <person name="Sharon A."/>
            <person name="Simon A."/>
            <person name="ten Have A."/>
            <person name="Tudzynski B."/>
            <person name="Tudzynski P."/>
            <person name="Wincker P."/>
            <person name="Andrew M."/>
            <person name="Anthouard V."/>
            <person name="Beever R.E."/>
            <person name="Beffa R."/>
            <person name="Benoit I."/>
            <person name="Bouzid O."/>
            <person name="Brault B."/>
            <person name="Chen Z."/>
            <person name="Choquer M."/>
            <person name="Collemare J."/>
            <person name="Cotton P."/>
            <person name="Danchin E.G."/>
            <person name="Da Silva C."/>
            <person name="Gautier A."/>
            <person name="Giraud C."/>
            <person name="Giraud T."/>
            <person name="Gonzalez C."/>
            <person name="Grossetete S."/>
            <person name="Guldener U."/>
            <person name="Henrissat B."/>
            <person name="Howlett B.J."/>
            <person name="Kodira C."/>
            <person name="Kretschmer M."/>
            <person name="Lappartient A."/>
            <person name="Leroch M."/>
            <person name="Levis C."/>
            <person name="Mauceli E."/>
            <person name="Neuveglise C."/>
            <person name="Oeser B."/>
            <person name="Pearson M."/>
            <person name="Poulain J."/>
            <person name="Poussereau N."/>
            <person name="Quesneville H."/>
            <person name="Rascle C."/>
            <person name="Schumacher J."/>
            <person name="Segurens B."/>
            <person name="Sexton A."/>
            <person name="Silva E."/>
            <person name="Sirven C."/>
            <person name="Soanes D.M."/>
            <person name="Talbot N.J."/>
            <person name="Templeton M."/>
            <person name="Yandava C."/>
            <person name="Yarden O."/>
            <person name="Zeng Q."/>
            <person name="Rollins J.A."/>
            <person name="Lebrun M.H."/>
            <person name="Dickman M."/>
        </authorList>
    </citation>
    <scope>NUCLEOTIDE SEQUENCE [LARGE SCALE GENOMIC DNA]</scope>
    <source>
        <strain evidence="3">T4</strain>
    </source>
</reference>
<name>G2YK78_BOTF4</name>
<dbReference type="AlphaFoldDB" id="G2YK78"/>
<protein>
    <submittedName>
        <fullName evidence="2">Uncharacterized protein</fullName>
    </submittedName>
</protein>
<sequence>MSTMDIPQDERFECSRGHLHEGVEAYDVYCIRGCPDHCGCYQYNSKSGRKIQQLARRERRVSEKEKWLSEEEARLDNMSLLLEARNSVVSIREAAVKISEEGFERKKNELLATESRFDTIQDWCENTSTCAQDGSSSDSYERESCSDSNGSFQPTRELVSGEIPRRRRSFHSDHSMRRHDAPNRRRISGSVSQRHLHRQDSNQPTIRITPPDADLHSVPNDSGNYYEY</sequence>
<evidence type="ECO:0000313" key="3">
    <source>
        <dbReference type="Proteomes" id="UP000008177"/>
    </source>
</evidence>
<dbReference type="Proteomes" id="UP000008177">
    <property type="component" value="Unplaced contigs"/>
</dbReference>
<gene>
    <name evidence="2" type="ORF">BofuT4_P081850.1</name>
</gene>
<dbReference type="EMBL" id="FQ790340">
    <property type="protein sequence ID" value="CCD52026.1"/>
    <property type="molecule type" value="Genomic_DNA"/>
</dbReference>
<dbReference type="HOGENOM" id="CLU_1214577_0_0_1"/>
<feature type="compositionally biased region" description="Basic and acidic residues" evidence="1">
    <location>
        <begin position="170"/>
        <end position="183"/>
    </location>
</feature>
<evidence type="ECO:0000256" key="1">
    <source>
        <dbReference type="SAM" id="MobiDB-lite"/>
    </source>
</evidence>
<dbReference type="InParanoid" id="G2YK78"/>